<evidence type="ECO:0000256" key="3">
    <source>
        <dbReference type="ARBA" id="ARBA00023125"/>
    </source>
</evidence>
<dbReference type="Pfam" id="PF14659">
    <property type="entry name" value="Phage_int_SAM_3"/>
    <property type="match status" value="1"/>
</dbReference>
<evidence type="ECO:0000256" key="1">
    <source>
        <dbReference type="ARBA" id="ARBA00008857"/>
    </source>
</evidence>
<gene>
    <name evidence="8" type="ORF">FOC49_02530</name>
</gene>
<keyword evidence="4" id="KW-0233">DNA recombination</keyword>
<dbReference type="PANTHER" id="PTHR30629">
    <property type="entry name" value="PROPHAGE INTEGRASE"/>
    <property type="match status" value="1"/>
</dbReference>
<evidence type="ECO:0000259" key="7">
    <source>
        <dbReference type="PROSITE" id="PS51900"/>
    </source>
</evidence>
<dbReference type="InterPro" id="IPR004107">
    <property type="entry name" value="Integrase_SAM-like_N"/>
</dbReference>
<evidence type="ECO:0000313" key="8">
    <source>
        <dbReference type="EMBL" id="QGS08836.1"/>
    </source>
</evidence>
<dbReference type="Gene3D" id="1.10.443.10">
    <property type="entry name" value="Intergrase catalytic core"/>
    <property type="match status" value="1"/>
</dbReference>
<dbReference type="InterPro" id="IPR044068">
    <property type="entry name" value="CB"/>
</dbReference>
<dbReference type="Gene3D" id="1.10.150.130">
    <property type="match status" value="1"/>
</dbReference>
<evidence type="ECO:0000256" key="2">
    <source>
        <dbReference type="ARBA" id="ARBA00022908"/>
    </source>
</evidence>
<evidence type="ECO:0000259" key="6">
    <source>
        <dbReference type="PROSITE" id="PS51898"/>
    </source>
</evidence>
<dbReference type="EMBL" id="CP046314">
    <property type="protein sequence ID" value="QGS08836.1"/>
    <property type="molecule type" value="Genomic_DNA"/>
</dbReference>
<reference evidence="8 9" key="1">
    <citation type="submission" date="2019-11" db="EMBL/GenBank/DDBJ databases">
        <title>FDA dAtabase for Regulatory Grade micrObial Sequences (FDA-ARGOS): Supporting development and validation of Infectious Disease Dx tests.</title>
        <authorList>
            <person name="Turner S."/>
            <person name="Byrd R."/>
            <person name="Tallon L."/>
            <person name="Sadzewicz L."/>
            <person name="Vavikolanu K."/>
            <person name="Mehta A."/>
            <person name="Aluvathingal J."/>
            <person name="Nadendla S."/>
            <person name="Myers T."/>
            <person name="Yan Y."/>
            <person name="Sichtig H."/>
        </authorList>
    </citation>
    <scope>NUCLEOTIDE SEQUENCE [LARGE SCALE GENOMIC DNA]</scope>
    <source>
        <strain evidence="8 9">FDAARGOS_741</strain>
    </source>
</reference>
<keyword evidence="9" id="KW-1185">Reference proteome</keyword>
<dbReference type="InterPro" id="IPR010998">
    <property type="entry name" value="Integrase_recombinase_N"/>
</dbReference>
<keyword evidence="2" id="KW-0229">DNA integration</keyword>
<protein>
    <submittedName>
        <fullName evidence="8">Tyrosine-type recombinase/integrase</fullName>
    </submittedName>
</protein>
<proteinExistence type="inferred from homology"/>
<dbReference type="InterPro" id="IPR028259">
    <property type="entry name" value="AP2-like_int_N"/>
</dbReference>
<dbReference type="Proteomes" id="UP000425411">
    <property type="component" value="Chromosome"/>
</dbReference>
<dbReference type="GO" id="GO:0006310">
    <property type="term" value="P:DNA recombination"/>
    <property type="evidence" value="ECO:0007669"/>
    <property type="project" value="UniProtKB-KW"/>
</dbReference>
<comment type="similarity">
    <text evidence="1">Belongs to the 'phage' integrase family.</text>
</comment>
<organism evidence="8 9">
    <name type="scientific">Gemella morbillorum</name>
    <dbReference type="NCBI Taxonomy" id="29391"/>
    <lineage>
        <taxon>Bacteria</taxon>
        <taxon>Bacillati</taxon>
        <taxon>Bacillota</taxon>
        <taxon>Bacilli</taxon>
        <taxon>Bacillales</taxon>
        <taxon>Gemellaceae</taxon>
        <taxon>Gemella</taxon>
    </lineage>
</organism>
<dbReference type="PROSITE" id="PS51898">
    <property type="entry name" value="TYR_RECOMBINASE"/>
    <property type="match status" value="1"/>
</dbReference>
<accession>A0AAP9HD62</accession>
<dbReference type="InterPro" id="IPR011010">
    <property type="entry name" value="DNA_brk_join_enz"/>
</dbReference>
<evidence type="ECO:0000256" key="4">
    <source>
        <dbReference type="ARBA" id="ARBA00023172"/>
    </source>
</evidence>
<feature type="domain" description="Core-binding (CB)" evidence="7">
    <location>
        <begin position="66"/>
        <end position="147"/>
    </location>
</feature>
<dbReference type="SUPFAM" id="SSF56349">
    <property type="entry name" value="DNA breaking-rejoining enzymes"/>
    <property type="match status" value="1"/>
</dbReference>
<dbReference type="PANTHER" id="PTHR30629:SF2">
    <property type="entry name" value="PROPHAGE INTEGRASE INTS-RELATED"/>
    <property type="match status" value="1"/>
</dbReference>
<dbReference type="InterPro" id="IPR050808">
    <property type="entry name" value="Phage_Integrase"/>
</dbReference>
<dbReference type="InterPro" id="IPR002104">
    <property type="entry name" value="Integrase_catalytic"/>
</dbReference>
<dbReference type="PROSITE" id="PS51900">
    <property type="entry name" value="CB"/>
    <property type="match status" value="1"/>
</dbReference>
<name>A0AAP9HD62_9BACL</name>
<keyword evidence="3 5" id="KW-0238">DNA-binding</keyword>
<evidence type="ECO:0000313" key="9">
    <source>
        <dbReference type="Proteomes" id="UP000425411"/>
    </source>
</evidence>
<dbReference type="GO" id="GO:0015074">
    <property type="term" value="P:DNA integration"/>
    <property type="evidence" value="ECO:0007669"/>
    <property type="project" value="UniProtKB-KW"/>
</dbReference>
<dbReference type="CDD" id="cd01189">
    <property type="entry name" value="INT_ICEBs1_C_like"/>
    <property type="match status" value="1"/>
</dbReference>
<dbReference type="Pfam" id="PF00589">
    <property type="entry name" value="Phage_integrase"/>
    <property type="match status" value="1"/>
</dbReference>
<dbReference type="Pfam" id="PF14657">
    <property type="entry name" value="Arm-DNA-bind_4"/>
    <property type="match status" value="1"/>
</dbReference>
<dbReference type="AlphaFoldDB" id="A0AAP9HD62"/>
<dbReference type="RefSeq" id="WP_004633148.1">
    <property type="nucleotide sequence ID" value="NZ_CP046314.1"/>
</dbReference>
<evidence type="ECO:0000256" key="5">
    <source>
        <dbReference type="PROSITE-ProRule" id="PRU01248"/>
    </source>
</evidence>
<dbReference type="GO" id="GO:0003677">
    <property type="term" value="F:DNA binding"/>
    <property type="evidence" value="ECO:0007669"/>
    <property type="project" value="UniProtKB-UniRule"/>
</dbReference>
<dbReference type="InterPro" id="IPR013762">
    <property type="entry name" value="Integrase-like_cat_sf"/>
</dbReference>
<feature type="domain" description="Tyr recombinase" evidence="6">
    <location>
        <begin position="169"/>
        <end position="356"/>
    </location>
</feature>
<sequence>MIKEYIDKDNKKYYEIKNHYIGKDIFTGKEKRISKKGFRTKKEAENYCIKLKSEFLEVGFKTNQDYTFQDVYDLFIEQYKRKVKDTTYYSNTKYFKQHILPFFANIKIKDIKLVVCQKFINDLAKKFKKSTIQRYRTLVNLVLDYAIKLEIISTNYMKYTDIPRAIEKRKDNYYSKNELLEFLRLVKDNFSFEIYCIFRVLAFTGVRRGELCALTWKDVDLKNKTLTVSKNMTFIKGGYRISETKTQASNRVIYLDDETVNVLKQLRKESTFLPIDTSIFDLTISRICYYSKLIHEKLPNLKKISVHGFRHTHATLLYESGVDIKDISNRLGHSNIKTTLDVYTHLTEDKKKDVTEKFSKFMSI</sequence>